<keyword evidence="4" id="KW-1185">Reference proteome</keyword>
<keyword evidence="1" id="KW-0129">CBS domain</keyword>
<evidence type="ECO:0000256" key="1">
    <source>
        <dbReference type="PROSITE-ProRule" id="PRU00703"/>
    </source>
</evidence>
<dbReference type="Gene3D" id="3.10.580.10">
    <property type="entry name" value="CBS-domain"/>
    <property type="match status" value="1"/>
</dbReference>
<proteinExistence type="predicted"/>
<dbReference type="SUPFAM" id="SSF54631">
    <property type="entry name" value="CBS-domain pair"/>
    <property type="match status" value="1"/>
</dbReference>
<dbReference type="Pfam" id="PF00571">
    <property type="entry name" value="CBS"/>
    <property type="match status" value="1"/>
</dbReference>
<accession>A0A953HP08</accession>
<evidence type="ECO:0000313" key="4">
    <source>
        <dbReference type="Proteomes" id="UP000753961"/>
    </source>
</evidence>
<reference evidence="3" key="1">
    <citation type="submission" date="2021-06" db="EMBL/GenBank/DDBJ databases">
        <title>44 bacteria genomes isolated from Dapeng, Shenzhen.</title>
        <authorList>
            <person name="Zheng W."/>
            <person name="Yu S."/>
            <person name="Huang Y."/>
        </authorList>
    </citation>
    <scope>NUCLEOTIDE SEQUENCE</scope>
    <source>
        <strain evidence="3">DP5N28-2</strain>
    </source>
</reference>
<sequence length="218" mass="25008">MIAKQIISNNFKNVSISNTVDEALKILDGNKTRHLPLIKSKAFLTIVDEDTLRISQPGTTLRELTKKGVRVFVRAQDHMLEAAKKMANEGLTIMPVLDEEDTYLGVITIEKLYEEIISTYDLGSEGSLLVLEVPQQDFYLSEMIRILEMEKVHIFSVLVSTGNYPVIEITLKTDIKDINTVLQTLERYSYKVKAYYEDDSYSHQLKDRYESLMSYLNV</sequence>
<dbReference type="RefSeq" id="WP_222579666.1">
    <property type="nucleotide sequence ID" value="NZ_JAHVHU010000007.1"/>
</dbReference>
<evidence type="ECO:0000259" key="2">
    <source>
        <dbReference type="PROSITE" id="PS51371"/>
    </source>
</evidence>
<dbReference type="EMBL" id="JAHVHU010000007">
    <property type="protein sequence ID" value="MBY5958133.1"/>
    <property type="molecule type" value="Genomic_DNA"/>
</dbReference>
<dbReference type="InterPro" id="IPR000644">
    <property type="entry name" value="CBS_dom"/>
</dbReference>
<name>A0A953HP08_9BACT</name>
<evidence type="ECO:0000313" key="3">
    <source>
        <dbReference type="EMBL" id="MBY5958133.1"/>
    </source>
</evidence>
<organism evidence="3 4">
    <name type="scientific">Membranihabitans marinus</name>
    <dbReference type="NCBI Taxonomy" id="1227546"/>
    <lineage>
        <taxon>Bacteria</taxon>
        <taxon>Pseudomonadati</taxon>
        <taxon>Bacteroidota</taxon>
        <taxon>Saprospiria</taxon>
        <taxon>Saprospirales</taxon>
        <taxon>Saprospiraceae</taxon>
        <taxon>Membranihabitans</taxon>
    </lineage>
</organism>
<dbReference type="PROSITE" id="PS51371">
    <property type="entry name" value="CBS"/>
    <property type="match status" value="1"/>
</dbReference>
<feature type="domain" description="CBS" evidence="2">
    <location>
        <begin position="64"/>
        <end position="122"/>
    </location>
</feature>
<dbReference type="AlphaFoldDB" id="A0A953HP08"/>
<comment type="caution">
    <text evidence="3">The sequence shown here is derived from an EMBL/GenBank/DDBJ whole genome shotgun (WGS) entry which is preliminary data.</text>
</comment>
<dbReference type="InterPro" id="IPR046342">
    <property type="entry name" value="CBS_dom_sf"/>
</dbReference>
<gene>
    <name evidence="3" type="ORF">KUV50_08335</name>
</gene>
<dbReference type="Proteomes" id="UP000753961">
    <property type="component" value="Unassembled WGS sequence"/>
</dbReference>
<protein>
    <submittedName>
        <fullName evidence="3">CBS domain-containing protein</fullName>
    </submittedName>
</protein>